<name>A0A9P1FEG8_9DINO</name>
<evidence type="ECO:0000313" key="4">
    <source>
        <dbReference type="Proteomes" id="UP001152797"/>
    </source>
</evidence>
<reference evidence="3" key="2">
    <citation type="submission" date="2024-04" db="EMBL/GenBank/DDBJ databases">
        <authorList>
            <person name="Chen Y."/>
            <person name="Shah S."/>
            <person name="Dougan E. K."/>
            <person name="Thang M."/>
            <person name="Chan C."/>
        </authorList>
    </citation>
    <scope>NUCLEOTIDE SEQUENCE [LARGE SCALE GENOMIC DNA]</scope>
</reference>
<dbReference type="OrthoDB" id="426681at2759"/>
<feature type="compositionally biased region" description="Low complexity" evidence="1">
    <location>
        <begin position="958"/>
        <end position="967"/>
    </location>
</feature>
<sequence>MDQLELRITGAHIRLEGCQGNQLKATAGLIFDSFSIHPAVSEGGLRQRVEMTLSAYAYYADPEVQLADVPPEAFVVSNASPSCWATRISGRRFVDWKGLQLQLEGQHMQVQWRREQLRCCLQLAQQAKGERIKSDDFADAREEDEFLECEDVAVQSWSRWLRDKWRGPPNSELGEELPEGVSESDRAILLEDGAGNGLAGADAAREKLEVSLMLPKVTLLAMDSSLQFSAGFMLQLDIVELDDWNFHGELLEFGVLELSKSADQLSVVRFEGADVPATLTITRREAKGELKLCLDRLRLHLRPALQRGVAWLTTLRPQDVADVADPAVLWRMELEMLQLAVVVGGEPWHYGPVVLESTGIKGSWEEAVGTLQQVVTLKLDAKEDILQPTALTATCGASLPLKLRAEPRMECHCDVEDLVSMVRSAKCLINYFSAHLESTDVSGWRGALEFECPELELKVRDLEVGFQKEVRVTTLKASYDGFSELNSWSASCEHCDMQVQLLEGVASVEVSLLRASGQGGTRMDGSLQSLRCQDPSHEEPALSCDAASGSVELAEKCHVTLRCPKMEVNTTESFLLRCKIAVDYILDFLETLVFIEPVLLEERPFGFCAQDTKIVDSSEDAVRLGLRCGWRLCGLQPPAEALLLELQQRQVPLTLLLMPEEEVRVFHMTVDAISLRATQISLERGGLQAKIAEADLHFDPLLLDCQGTWAELLERLKANYTRKITQALPKLFCNVFLAGRNLRDAAFCSASSSLAMLRFGGVATGAVASSVAEGVAQAFKASVQKGQELRRGSDEEASDGYRFGDLTRGLLSLARERGQRVMGTYDDRGGGGTGSDVTAVAAGSVAGAASFAYESAVVSSTLGATIGGTMLAPLGPAGVGTGMAAGSTAARRVSERMGQATLALREVISNTVEEGKESRSDPSGAYRFGDFTRGVLRAGREQREASGTSGAPGGAASSGGEADGTAANTSYRPGDFTRGLWSKLRK</sequence>
<dbReference type="AlphaFoldDB" id="A0A9P1FEG8"/>
<dbReference type="EMBL" id="CAMXCT030000049">
    <property type="protein sequence ID" value="CAL4760338.1"/>
    <property type="molecule type" value="Genomic_DNA"/>
</dbReference>
<feature type="region of interest" description="Disordered" evidence="1">
    <location>
        <begin position="937"/>
        <end position="986"/>
    </location>
</feature>
<keyword evidence="4" id="KW-1185">Reference proteome</keyword>
<dbReference type="EMBL" id="CAMXCT020000049">
    <property type="protein sequence ID" value="CAL1126401.1"/>
    <property type="molecule type" value="Genomic_DNA"/>
</dbReference>
<accession>A0A9P1FEG8</accession>
<dbReference type="EMBL" id="CAMXCT010000049">
    <property type="protein sequence ID" value="CAI3973026.1"/>
    <property type="molecule type" value="Genomic_DNA"/>
</dbReference>
<comment type="caution">
    <text evidence="2">The sequence shown here is derived from an EMBL/GenBank/DDBJ whole genome shotgun (WGS) entry which is preliminary data.</text>
</comment>
<proteinExistence type="predicted"/>
<dbReference type="Proteomes" id="UP001152797">
    <property type="component" value="Unassembled WGS sequence"/>
</dbReference>
<evidence type="ECO:0000256" key="1">
    <source>
        <dbReference type="SAM" id="MobiDB-lite"/>
    </source>
</evidence>
<evidence type="ECO:0000313" key="3">
    <source>
        <dbReference type="EMBL" id="CAL1126401.1"/>
    </source>
</evidence>
<protein>
    <submittedName>
        <fullName evidence="2">Uncharacterized protein</fullName>
    </submittedName>
</protein>
<evidence type="ECO:0000313" key="2">
    <source>
        <dbReference type="EMBL" id="CAI3973026.1"/>
    </source>
</evidence>
<organism evidence="2">
    <name type="scientific">Cladocopium goreaui</name>
    <dbReference type="NCBI Taxonomy" id="2562237"/>
    <lineage>
        <taxon>Eukaryota</taxon>
        <taxon>Sar</taxon>
        <taxon>Alveolata</taxon>
        <taxon>Dinophyceae</taxon>
        <taxon>Suessiales</taxon>
        <taxon>Symbiodiniaceae</taxon>
        <taxon>Cladocopium</taxon>
    </lineage>
</organism>
<reference evidence="2" key="1">
    <citation type="submission" date="2022-10" db="EMBL/GenBank/DDBJ databases">
        <authorList>
            <person name="Chen Y."/>
            <person name="Dougan E. K."/>
            <person name="Chan C."/>
            <person name="Rhodes N."/>
            <person name="Thang M."/>
        </authorList>
    </citation>
    <scope>NUCLEOTIDE SEQUENCE</scope>
</reference>
<gene>
    <name evidence="2" type="ORF">C1SCF055_LOCUS1556</name>
</gene>